<organism evidence="2 3">
    <name type="scientific">Corynespora cassiicola Philippines</name>
    <dbReference type="NCBI Taxonomy" id="1448308"/>
    <lineage>
        <taxon>Eukaryota</taxon>
        <taxon>Fungi</taxon>
        <taxon>Dikarya</taxon>
        <taxon>Ascomycota</taxon>
        <taxon>Pezizomycotina</taxon>
        <taxon>Dothideomycetes</taxon>
        <taxon>Pleosporomycetidae</taxon>
        <taxon>Pleosporales</taxon>
        <taxon>Corynesporascaceae</taxon>
        <taxon>Corynespora</taxon>
    </lineage>
</organism>
<feature type="region of interest" description="Disordered" evidence="1">
    <location>
        <begin position="34"/>
        <end position="95"/>
    </location>
</feature>
<reference evidence="2 3" key="1">
    <citation type="journal article" date="2018" name="Front. Microbiol.">
        <title>Genome-Wide Analysis of Corynespora cassiicola Leaf Fall Disease Putative Effectors.</title>
        <authorList>
            <person name="Lopez D."/>
            <person name="Ribeiro S."/>
            <person name="Label P."/>
            <person name="Fumanal B."/>
            <person name="Venisse J.S."/>
            <person name="Kohler A."/>
            <person name="de Oliveira R.R."/>
            <person name="Labutti K."/>
            <person name="Lipzen A."/>
            <person name="Lail K."/>
            <person name="Bauer D."/>
            <person name="Ohm R.A."/>
            <person name="Barry K.W."/>
            <person name="Spatafora J."/>
            <person name="Grigoriev I.V."/>
            <person name="Martin F.M."/>
            <person name="Pujade-Renaud V."/>
        </authorList>
    </citation>
    <scope>NUCLEOTIDE SEQUENCE [LARGE SCALE GENOMIC DNA]</scope>
    <source>
        <strain evidence="2 3">Philippines</strain>
    </source>
</reference>
<feature type="compositionally biased region" description="Low complexity" evidence="1">
    <location>
        <begin position="34"/>
        <end position="50"/>
    </location>
</feature>
<evidence type="ECO:0000313" key="3">
    <source>
        <dbReference type="Proteomes" id="UP000240883"/>
    </source>
</evidence>
<gene>
    <name evidence="2" type="ORF">BS50DRAFT_628375</name>
</gene>
<dbReference type="OrthoDB" id="3800254at2759"/>
<keyword evidence="3" id="KW-1185">Reference proteome</keyword>
<evidence type="ECO:0000313" key="2">
    <source>
        <dbReference type="EMBL" id="PSN75157.1"/>
    </source>
</evidence>
<evidence type="ECO:0000256" key="1">
    <source>
        <dbReference type="SAM" id="MobiDB-lite"/>
    </source>
</evidence>
<dbReference type="EMBL" id="KZ678128">
    <property type="protein sequence ID" value="PSN75157.1"/>
    <property type="molecule type" value="Genomic_DNA"/>
</dbReference>
<proteinExistence type="predicted"/>
<name>A0A2T2PBX1_CORCC</name>
<dbReference type="Proteomes" id="UP000240883">
    <property type="component" value="Unassembled WGS sequence"/>
</dbReference>
<dbReference type="AlphaFoldDB" id="A0A2T2PBX1"/>
<accession>A0A2T2PBX1</accession>
<sequence length="237" mass="25882">MAPPTTYSDASSPYTPTQIKHVLLSALSPLPSSPLSFGTGYDSDSSSCSDGEPPRTLLWPMPRNLSNDDSPTYRANRRQHHQQYESPVRPSPVQSKSGQEMFEVESGFLQAMVGLLERQAKIVPEFMLTEGEVRGIVGEEVGRLMREIREEGKSEVKDEGDRGEDVVEVLSKFFTTSRILGVGAAAAGLLVGRRAVTRHSKEAMGYLMEGAKGGVAGLIGVLVIKHVLRRLERLGML</sequence>
<protein>
    <submittedName>
        <fullName evidence="2">Uncharacterized protein</fullName>
    </submittedName>
</protein>